<dbReference type="Pfam" id="PF16220">
    <property type="entry name" value="DUF4880"/>
    <property type="match status" value="1"/>
</dbReference>
<comment type="caution">
    <text evidence="4">The sequence shown here is derived from an EMBL/GenBank/DDBJ whole genome shotgun (WGS) entry which is preliminary data.</text>
</comment>
<sequence length="320" mass="34566">MEAAAEWYALLRSGEATGGDQARWQSWLAASPDHRRAWGYVETVSRSFAPLQATPDPRRTADNLWAANGRVIRRRRAFAGIAVLAGSGLLGWAGWRHAALPGVVLAGLADHRTGTGELREIVLADGTRVWLGAVTAINEDYRAGLRRLKVVAGEILIDTAPDPARPFVVDTPHGRLRALGTRFTVRLEDGGSTFLAVYQGAVEVQTGAGDAAIVSAGRQLRFAATLGSQETADAAREAWSRGVLVARDIPLEQVVKELRPYRTGHLGVAPEVAGLRVFGSFPLRNTDETLAMLESALPIRIQRTLPWWVSIEAKGEAASR</sequence>
<keyword evidence="5" id="KW-1185">Reference proteome</keyword>
<keyword evidence="1" id="KW-1133">Transmembrane helix</keyword>
<dbReference type="InterPro" id="IPR032623">
    <property type="entry name" value="FecR_N"/>
</dbReference>
<evidence type="ECO:0000256" key="1">
    <source>
        <dbReference type="SAM" id="Phobius"/>
    </source>
</evidence>
<name>A0A4S4ASB6_9RHOO</name>
<dbReference type="OrthoDB" id="1100567at2"/>
<dbReference type="PIRSF" id="PIRSF018266">
    <property type="entry name" value="FecR"/>
    <property type="match status" value="1"/>
</dbReference>
<dbReference type="EMBL" id="SSOD01000004">
    <property type="protein sequence ID" value="THF62763.1"/>
    <property type="molecule type" value="Genomic_DNA"/>
</dbReference>
<evidence type="ECO:0000259" key="2">
    <source>
        <dbReference type="Pfam" id="PF04773"/>
    </source>
</evidence>
<dbReference type="InterPro" id="IPR012373">
    <property type="entry name" value="Ferrdict_sens_TM"/>
</dbReference>
<feature type="domain" description="FecR protein" evidence="2">
    <location>
        <begin position="110"/>
        <end position="203"/>
    </location>
</feature>
<protein>
    <submittedName>
        <fullName evidence="4">DUF4880 domain-containing protein</fullName>
    </submittedName>
</protein>
<organism evidence="4 5">
    <name type="scientific">Pseudothauera rhizosphaerae</name>
    <dbReference type="NCBI Taxonomy" id="2565932"/>
    <lineage>
        <taxon>Bacteria</taxon>
        <taxon>Pseudomonadati</taxon>
        <taxon>Pseudomonadota</taxon>
        <taxon>Betaproteobacteria</taxon>
        <taxon>Rhodocyclales</taxon>
        <taxon>Zoogloeaceae</taxon>
        <taxon>Pseudothauera</taxon>
    </lineage>
</organism>
<dbReference type="Proteomes" id="UP000307956">
    <property type="component" value="Unassembled WGS sequence"/>
</dbReference>
<keyword evidence="1" id="KW-0812">Transmembrane</keyword>
<evidence type="ECO:0000313" key="5">
    <source>
        <dbReference type="Proteomes" id="UP000307956"/>
    </source>
</evidence>
<keyword evidence="1" id="KW-0472">Membrane</keyword>
<dbReference type="Pfam" id="PF04773">
    <property type="entry name" value="FecR"/>
    <property type="match status" value="1"/>
</dbReference>
<dbReference type="InterPro" id="IPR006860">
    <property type="entry name" value="FecR"/>
</dbReference>
<evidence type="ECO:0000259" key="3">
    <source>
        <dbReference type="Pfam" id="PF16220"/>
    </source>
</evidence>
<feature type="domain" description="FecR N-terminal" evidence="3">
    <location>
        <begin position="2"/>
        <end position="43"/>
    </location>
</feature>
<dbReference type="GO" id="GO:0016989">
    <property type="term" value="F:sigma factor antagonist activity"/>
    <property type="evidence" value="ECO:0007669"/>
    <property type="project" value="TreeGrafter"/>
</dbReference>
<gene>
    <name evidence="4" type="ORF">E6O51_06045</name>
</gene>
<dbReference type="AlphaFoldDB" id="A0A4S4ASB6"/>
<dbReference type="PANTHER" id="PTHR30273:SF2">
    <property type="entry name" value="PROTEIN FECR"/>
    <property type="match status" value="1"/>
</dbReference>
<dbReference type="PANTHER" id="PTHR30273">
    <property type="entry name" value="PERIPLASMIC SIGNAL SENSOR AND SIGMA FACTOR ACTIVATOR FECR-RELATED"/>
    <property type="match status" value="1"/>
</dbReference>
<dbReference type="Gene3D" id="2.60.120.1440">
    <property type="match status" value="1"/>
</dbReference>
<reference evidence="4 5" key="1">
    <citation type="submission" date="2019-04" db="EMBL/GenBank/DDBJ databases">
        <title>Azoarcus rhizosphaerae sp. nov. isolated from rhizosphere of Ficus religiosa.</title>
        <authorList>
            <person name="Lin S.-Y."/>
            <person name="Hameed A."/>
            <person name="Hsu Y.-H."/>
            <person name="Young C.-C."/>
        </authorList>
    </citation>
    <scope>NUCLEOTIDE SEQUENCE [LARGE SCALE GENOMIC DNA]</scope>
    <source>
        <strain evidence="4 5">CC-YHH848</strain>
    </source>
</reference>
<accession>A0A4S4ASB6</accession>
<evidence type="ECO:0000313" key="4">
    <source>
        <dbReference type="EMBL" id="THF62763.1"/>
    </source>
</evidence>
<proteinExistence type="predicted"/>
<feature type="transmembrane region" description="Helical" evidence="1">
    <location>
        <begin position="77"/>
        <end position="95"/>
    </location>
</feature>